<dbReference type="InterPro" id="IPR011701">
    <property type="entry name" value="MFS"/>
</dbReference>
<feature type="transmembrane region" description="Helical" evidence="8">
    <location>
        <begin position="39"/>
        <end position="61"/>
    </location>
</feature>
<feature type="transmembrane region" description="Helical" evidence="8">
    <location>
        <begin position="219"/>
        <end position="238"/>
    </location>
</feature>
<dbReference type="GO" id="GO:0022857">
    <property type="term" value="F:transmembrane transporter activity"/>
    <property type="evidence" value="ECO:0007669"/>
    <property type="project" value="InterPro"/>
</dbReference>
<dbReference type="PRINTS" id="PR01036">
    <property type="entry name" value="TCRTETB"/>
</dbReference>
<dbReference type="InterPro" id="IPR005829">
    <property type="entry name" value="Sugar_transporter_CS"/>
</dbReference>
<keyword evidence="6 8" id="KW-0472">Membrane</keyword>
<feature type="transmembrane region" description="Helical" evidence="8">
    <location>
        <begin position="452"/>
        <end position="471"/>
    </location>
</feature>
<feature type="transmembrane region" description="Helical" evidence="8">
    <location>
        <begin position="322"/>
        <end position="342"/>
    </location>
</feature>
<dbReference type="Pfam" id="PF07690">
    <property type="entry name" value="MFS_1"/>
    <property type="match status" value="1"/>
</dbReference>
<dbReference type="Gene3D" id="1.20.1720.10">
    <property type="entry name" value="Multidrug resistance protein D"/>
    <property type="match status" value="1"/>
</dbReference>
<feature type="transmembrane region" description="Helical" evidence="8">
    <location>
        <begin position="192"/>
        <end position="213"/>
    </location>
</feature>
<evidence type="ECO:0000259" key="9">
    <source>
        <dbReference type="PROSITE" id="PS50850"/>
    </source>
</evidence>
<feature type="domain" description="Major facilitator superfamily (MFS) profile" evidence="9">
    <location>
        <begin position="8"/>
        <end position="476"/>
    </location>
</feature>
<reference evidence="10 11" key="1">
    <citation type="submission" date="2020-01" db="EMBL/GenBank/DDBJ databases">
        <title>Genome analysis of Anaerocolumna sp. CBA3638.</title>
        <authorList>
            <person name="Kim J."/>
            <person name="Roh S.W."/>
        </authorList>
    </citation>
    <scope>NUCLEOTIDE SEQUENCE [LARGE SCALE GENOMIC DNA]</scope>
    <source>
        <strain evidence="10 11">CBA3638</strain>
    </source>
</reference>
<feature type="transmembrane region" description="Helical" evidence="8">
    <location>
        <begin position="348"/>
        <end position="371"/>
    </location>
</feature>
<name>A0A6P1TM36_9FIRM</name>
<dbReference type="InterPro" id="IPR036259">
    <property type="entry name" value="MFS_trans_sf"/>
</dbReference>
<accession>A0A6P1TM36</accession>
<dbReference type="PROSITE" id="PS00217">
    <property type="entry name" value="SUGAR_TRANSPORT_2"/>
    <property type="match status" value="1"/>
</dbReference>
<dbReference type="InterPro" id="IPR020846">
    <property type="entry name" value="MFS_dom"/>
</dbReference>
<organism evidence="10 11">
    <name type="scientific">Anaerocolumna sedimenticola</name>
    <dbReference type="NCBI Taxonomy" id="2696063"/>
    <lineage>
        <taxon>Bacteria</taxon>
        <taxon>Bacillati</taxon>
        <taxon>Bacillota</taxon>
        <taxon>Clostridia</taxon>
        <taxon>Lachnospirales</taxon>
        <taxon>Lachnospiraceae</taxon>
        <taxon>Anaerocolumna</taxon>
    </lineage>
</organism>
<dbReference type="KEGG" id="anr:Ana3638_17050"/>
<comment type="subcellular location">
    <subcellularLocation>
        <location evidence="1">Cell membrane</location>
        <topology evidence="1">Multi-pass membrane protein</topology>
    </subcellularLocation>
</comment>
<feature type="transmembrane region" description="Helical" evidence="8">
    <location>
        <begin position="73"/>
        <end position="92"/>
    </location>
</feature>
<dbReference type="PROSITE" id="PS50850">
    <property type="entry name" value="MFS"/>
    <property type="match status" value="1"/>
</dbReference>
<evidence type="ECO:0000256" key="2">
    <source>
        <dbReference type="ARBA" id="ARBA00022448"/>
    </source>
</evidence>
<dbReference type="PANTHER" id="PTHR23501">
    <property type="entry name" value="MAJOR FACILITATOR SUPERFAMILY"/>
    <property type="match status" value="1"/>
</dbReference>
<evidence type="ECO:0000313" key="10">
    <source>
        <dbReference type="EMBL" id="QHQ62280.1"/>
    </source>
</evidence>
<proteinExistence type="predicted"/>
<keyword evidence="2" id="KW-0813">Transport</keyword>
<dbReference type="Proteomes" id="UP000464314">
    <property type="component" value="Chromosome"/>
</dbReference>
<evidence type="ECO:0000256" key="3">
    <source>
        <dbReference type="ARBA" id="ARBA00022475"/>
    </source>
</evidence>
<feature type="transmembrane region" description="Helical" evidence="8">
    <location>
        <begin position="131"/>
        <end position="149"/>
    </location>
</feature>
<dbReference type="PANTHER" id="PTHR23501:SF191">
    <property type="entry name" value="VACUOLAR BASIC AMINO ACID TRANSPORTER 4"/>
    <property type="match status" value="1"/>
</dbReference>
<feature type="transmembrane region" description="Helical" evidence="8">
    <location>
        <begin position="161"/>
        <end position="180"/>
    </location>
</feature>
<keyword evidence="5 8" id="KW-1133">Transmembrane helix</keyword>
<gene>
    <name evidence="10" type="ORF">Ana3638_17050</name>
</gene>
<feature type="transmembrane region" description="Helical" evidence="8">
    <location>
        <begin position="287"/>
        <end position="310"/>
    </location>
</feature>
<dbReference type="SUPFAM" id="SSF103473">
    <property type="entry name" value="MFS general substrate transporter"/>
    <property type="match status" value="1"/>
</dbReference>
<evidence type="ECO:0000256" key="5">
    <source>
        <dbReference type="ARBA" id="ARBA00022989"/>
    </source>
</evidence>
<evidence type="ECO:0000256" key="8">
    <source>
        <dbReference type="SAM" id="Phobius"/>
    </source>
</evidence>
<evidence type="ECO:0000256" key="7">
    <source>
        <dbReference type="ARBA" id="ARBA00044273"/>
    </source>
</evidence>
<dbReference type="Gene3D" id="1.20.1250.20">
    <property type="entry name" value="MFS general substrate transporter like domains"/>
    <property type="match status" value="1"/>
</dbReference>
<dbReference type="CDD" id="cd17502">
    <property type="entry name" value="MFS_Azr1_MDR_like"/>
    <property type="match status" value="1"/>
</dbReference>
<dbReference type="RefSeq" id="WP_161839105.1">
    <property type="nucleotide sequence ID" value="NZ_CP048000.1"/>
</dbReference>
<evidence type="ECO:0000256" key="6">
    <source>
        <dbReference type="ARBA" id="ARBA00023136"/>
    </source>
</evidence>
<evidence type="ECO:0000313" key="11">
    <source>
        <dbReference type="Proteomes" id="UP000464314"/>
    </source>
</evidence>
<keyword evidence="3" id="KW-1003">Cell membrane</keyword>
<feature type="transmembrane region" description="Helical" evidence="8">
    <location>
        <begin position="258"/>
        <end position="281"/>
    </location>
</feature>
<feature type="transmembrane region" description="Helical" evidence="8">
    <location>
        <begin position="98"/>
        <end position="119"/>
    </location>
</feature>
<keyword evidence="11" id="KW-1185">Reference proteome</keyword>
<evidence type="ECO:0000256" key="1">
    <source>
        <dbReference type="ARBA" id="ARBA00004651"/>
    </source>
</evidence>
<dbReference type="EMBL" id="CP048000">
    <property type="protein sequence ID" value="QHQ62280.1"/>
    <property type="molecule type" value="Genomic_DNA"/>
</dbReference>
<evidence type="ECO:0000256" key="4">
    <source>
        <dbReference type="ARBA" id="ARBA00022692"/>
    </source>
</evidence>
<dbReference type="AlphaFoldDB" id="A0A6P1TM36"/>
<sequence length="478" mass="51834">MDLRKKKIAIALMLAMFLGAVEGTVVTTAIPTIANELHGFEIISLIFSSYLLTSAISTPICGKLSDLYGRKNVLSIGIIIFLIGSFLCGLSQTMYMLIGFRAIQGIGAGAVFTVSYTIVGDVYDIEEKPKIQGILGTVWGIASLVGPFLGGTLIDVLSWHWIFFINIPFGILSIILLQRSLKEDFDKKKHNLDYAGVITLSAALILFLSIFLSTDMNKLFIGFSVVLTIILLLIFYMIERRVKEPIIPFDIFNRNSTLVNSISLFIAAVLIGINVYIPIYLQNILGLSATVSGLALVSMSFSWLLASFVLGGRIVKNGEKQVNLISVVILLIGMLLLSTLGINSPLALVLVYVFIIGFGFGGAFTVLTIIIQESVDYTKRGAATAANALLKTLGQTIGVSVFGNLFNINIIKYFNQIGLKDINPNDLYGSAAQNLSISGEQTKLSLNNSMSVLFITFIVLTGISLILSVVLPEKSTEV</sequence>
<protein>
    <recommendedName>
        <fullName evidence="7">MFS-type drug efflux transporter P55</fullName>
    </recommendedName>
</protein>
<dbReference type="FunFam" id="1.20.1720.10:FF:000004">
    <property type="entry name" value="EmrB/QacA family drug resistance transporter"/>
    <property type="match status" value="1"/>
</dbReference>
<dbReference type="GO" id="GO:0005886">
    <property type="term" value="C:plasma membrane"/>
    <property type="evidence" value="ECO:0007669"/>
    <property type="project" value="UniProtKB-SubCell"/>
</dbReference>
<keyword evidence="4 8" id="KW-0812">Transmembrane</keyword>